<dbReference type="InterPro" id="IPR036651">
    <property type="entry name" value="Gln_synt_N_sf"/>
</dbReference>
<evidence type="ECO:0000259" key="11">
    <source>
        <dbReference type="PROSITE" id="PS51987"/>
    </source>
</evidence>
<dbReference type="InterPro" id="IPR014746">
    <property type="entry name" value="Gln_synth/guanido_kin_cat_dom"/>
</dbReference>
<dbReference type="PROSITE" id="PS51987">
    <property type="entry name" value="GS_CATALYTIC"/>
    <property type="match status" value="1"/>
</dbReference>
<dbReference type="GO" id="GO:0004356">
    <property type="term" value="F:glutamine synthetase activity"/>
    <property type="evidence" value="ECO:0007669"/>
    <property type="project" value="InterPro"/>
</dbReference>
<evidence type="ECO:0000256" key="9">
    <source>
        <dbReference type="SAM" id="MobiDB-lite"/>
    </source>
</evidence>
<comment type="cofactor">
    <cofactor evidence="1">
        <name>Mg(2+)</name>
        <dbReference type="ChEBI" id="CHEBI:18420"/>
    </cofactor>
</comment>
<evidence type="ECO:0000313" key="13">
    <source>
        <dbReference type="Proteomes" id="UP000218810"/>
    </source>
</evidence>
<dbReference type="Proteomes" id="UP000218810">
    <property type="component" value="Unassembled WGS sequence"/>
</dbReference>
<dbReference type="SMART" id="SM01230">
    <property type="entry name" value="Gln-synt_C"/>
    <property type="match status" value="1"/>
</dbReference>
<comment type="similarity">
    <text evidence="2 7 8">Belongs to the glutamine synthetase family.</text>
</comment>
<evidence type="ECO:0000256" key="1">
    <source>
        <dbReference type="ARBA" id="ARBA00001946"/>
    </source>
</evidence>
<dbReference type="SUPFAM" id="SSF54368">
    <property type="entry name" value="Glutamine synthetase, N-terminal domain"/>
    <property type="match status" value="1"/>
</dbReference>
<dbReference type="NCBIfam" id="TIGR03105">
    <property type="entry name" value="gln_synth_III"/>
    <property type="match status" value="1"/>
</dbReference>
<dbReference type="PROSITE" id="PS00181">
    <property type="entry name" value="GLNA_ATP"/>
    <property type="match status" value="1"/>
</dbReference>
<keyword evidence="6" id="KW-0460">Magnesium</keyword>
<dbReference type="GO" id="GO:0006542">
    <property type="term" value="P:glutamine biosynthetic process"/>
    <property type="evidence" value="ECO:0007669"/>
    <property type="project" value="InterPro"/>
</dbReference>
<evidence type="ECO:0000256" key="7">
    <source>
        <dbReference type="PROSITE-ProRule" id="PRU01330"/>
    </source>
</evidence>
<dbReference type="PROSITE" id="PS51986">
    <property type="entry name" value="GS_BETA_GRASP"/>
    <property type="match status" value="1"/>
</dbReference>
<protein>
    <submittedName>
        <fullName evidence="12">Type III glutamate--ammonia ligase</fullName>
    </submittedName>
</protein>
<dbReference type="SUPFAM" id="SSF55931">
    <property type="entry name" value="Glutamine synthetase/guanido kinase"/>
    <property type="match status" value="1"/>
</dbReference>
<organism evidence="12 13">
    <name type="scientific">Dietzia natronolimnaea</name>
    <dbReference type="NCBI Taxonomy" id="161920"/>
    <lineage>
        <taxon>Bacteria</taxon>
        <taxon>Bacillati</taxon>
        <taxon>Actinomycetota</taxon>
        <taxon>Actinomycetes</taxon>
        <taxon>Mycobacteriales</taxon>
        <taxon>Dietziaceae</taxon>
        <taxon>Dietzia</taxon>
    </lineage>
</organism>
<evidence type="ECO:0000256" key="4">
    <source>
        <dbReference type="ARBA" id="ARBA00022741"/>
    </source>
</evidence>
<dbReference type="InterPro" id="IPR027303">
    <property type="entry name" value="Gln_synth_gly_rich_site"/>
</dbReference>
<dbReference type="EMBL" id="NTGA01000012">
    <property type="protein sequence ID" value="PAY23882.1"/>
    <property type="molecule type" value="Genomic_DNA"/>
</dbReference>
<dbReference type="Pfam" id="PF00120">
    <property type="entry name" value="Gln-synt_C"/>
    <property type="match status" value="1"/>
</dbReference>
<feature type="domain" description="GS catalytic" evidence="11">
    <location>
        <begin position="137"/>
        <end position="472"/>
    </location>
</feature>
<evidence type="ECO:0000313" key="12">
    <source>
        <dbReference type="EMBL" id="PAY23882.1"/>
    </source>
</evidence>
<dbReference type="InterPro" id="IPR017536">
    <property type="entry name" value="Glutamine_synthetase_typeIII"/>
</dbReference>
<dbReference type="AlphaFoldDB" id="A0A2A2WRP5"/>
<evidence type="ECO:0000256" key="6">
    <source>
        <dbReference type="ARBA" id="ARBA00022842"/>
    </source>
</evidence>
<keyword evidence="4" id="KW-0547">Nucleotide-binding</keyword>
<sequence length="472" mass="51045">MTVTADPSAGVADRANGATRQSSFPALDSDRDHLSAPGTLARMVADTGTRFVLAVFTNLRGKPCAKLVPASAVDQLEAGELGFAGYAADAIGQQPRDPDLLVVPDPRSFTPLDFIKPGLALVHCDPWVNGEPWRFAPRVILGRMLADAATDGLELKVGAEVEYFLVRRSDDGSLHTADPKDDESHPCYDARGVTRMFEHLAGVSDAMNVLGWANYANDHEDGNGQFEQNFAYDEAMVTADRVMTLRYIISMLAEQRDMIATFMPKPFSDRTGSGMHLHMSLWRDGHPVFPAVGEDSYGLGLSPMAYSFIAGVLTHAAGMHAILCPTINSYKRIGARTTASGATWSPTDATYGGNDRTHYLRVPDGNRVELRGGDGSANPYLAVAVQLAAGLDGVRRDLDPGVPATVSEATHTLPPTLLHAVEELGRDEVVRAALDIGGDGVADYYADLKREEFISWHNTVTQWEIDEYLTAL</sequence>
<keyword evidence="5" id="KW-0067">ATP-binding</keyword>
<keyword evidence="3 12" id="KW-0436">Ligase</keyword>
<proteinExistence type="inferred from homology"/>
<dbReference type="PANTHER" id="PTHR43785">
    <property type="entry name" value="GAMMA-GLUTAMYLPUTRESCINE SYNTHETASE"/>
    <property type="match status" value="1"/>
</dbReference>
<comment type="caution">
    <text evidence="12">The sequence shown here is derived from an EMBL/GenBank/DDBJ whole genome shotgun (WGS) entry which is preliminary data.</text>
</comment>
<dbReference type="Gene3D" id="3.30.590.10">
    <property type="entry name" value="Glutamine synthetase/guanido kinase, catalytic domain"/>
    <property type="match status" value="1"/>
</dbReference>
<evidence type="ECO:0000259" key="10">
    <source>
        <dbReference type="PROSITE" id="PS51986"/>
    </source>
</evidence>
<name>A0A2A2WRP5_9ACTN</name>
<dbReference type="Gene3D" id="3.10.20.70">
    <property type="entry name" value="Glutamine synthetase, N-terminal domain"/>
    <property type="match status" value="1"/>
</dbReference>
<accession>A0A2A2WRP5</accession>
<gene>
    <name evidence="12" type="primary">glnT</name>
    <name evidence="12" type="ORF">CEY15_06480</name>
</gene>
<evidence type="ECO:0000256" key="2">
    <source>
        <dbReference type="ARBA" id="ARBA00009897"/>
    </source>
</evidence>
<keyword evidence="13" id="KW-1185">Reference proteome</keyword>
<reference evidence="13" key="1">
    <citation type="submission" date="2017-09" db="EMBL/GenBank/DDBJ databases">
        <authorList>
            <person name="Zhang Y."/>
            <person name="Huang X."/>
            <person name="Liu J."/>
            <person name="Lu L."/>
            <person name="Peng K."/>
        </authorList>
    </citation>
    <scope>NUCLEOTIDE SEQUENCE [LARGE SCALE GENOMIC DNA]</scope>
    <source>
        <strain evidence="13">S-XJ-1</strain>
    </source>
</reference>
<evidence type="ECO:0000256" key="5">
    <source>
        <dbReference type="ARBA" id="ARBA00022840"/>
    </source>
</evidence>
<dbReference type="PANTHER" id="PTHR43785:SF14">
    <property type="entry name" value="GLUTAMINE SYNTHETASE"/>
    <property type="match status" value="1"/>
</dbReference>
<evidence type="ECO:0000256" key="3">
    <source>
        <dbReference type="ARBA" id="ARBA00022598"/>
    </source>
</evidence>
<dbReference type="InterPro" id="IPR008146">
    <property type="entry name" value="Gln_synth_cat_dom"/>
</dbReference>
<evidence type="ECO:0000256" key="8">
    <source>
        <dbReference type="RuleBase" id="RU000384"/>
    </source>
</evidence>
<dbReference type="InterPro" id="IPR008147">
    <property type="entry name" value="Gln_synt_N"/>
</dbReference>
<dbReference type="OrthoDB" id="9807095at2"/>
<feature type="domain" description="GS beta-grasp" evidence="10">
    <location>
        <begin position="47"/>
        <end position="131"/>
    </location>
</feature>
<feature type="region of interest" description="Disordered" evidence="9">
    <location>
        <begin position="1"/>
        <end position="31"/>
    </location>
</feature>
<dbReference type="GO" id="GO:0005524">
    <property type="term" value="F:ATP binding"/>
    <property type="evidence" value="ECO:0007669"/>
    <property type="project" value="UniProtKB-KW"/>
</dbReference>